<evidence type="ECO:0000313" key="1">
    <source>
        <dbReference type="EMBL" id="KAK4812474.1"/>
    </source>
</evidence>
<gene>
    <name evidence="1" type="ORF">QYF61_026467</name>
</gene>
<proteinExistence type="predicted"/>
<comment type="caution">
    <text evidence="1">The sequence shown here is derived from an EMBL/GenBank/DDBJ whole genome shotgun (WGS) entry which is preliminary data.</text>
</comment>
<reference evidence="1 2" key="1">
    <citation type="journal article" date="2023" name="J. Hered.">
        <title>Chromosome-level genome of the wood stork (Mycteria americana) provides insight into avian chromosome evolution.</title>
        <authorList>
            <person name="Flamio R. Jr."/>
            <person name="Ramstad K.M."/>
        </authorList>
    </citation>
    <scope>NUCLEOTIDE SEQUENCE [LARGE SCALE GENOMIC DNA]</scope>
    <source>
        <strain evidence="1">JAX WOST 10</strain>
    </source>
</reference>
<accession>A0AAN7MSV8</accession>
<protein>
    <submittedName>
        <fullName evidence="1">Uncharacterized protein</fullName>
    </submittedName>
</protein>
<name>A0AAN7MSV8_MYCAM</name>
<organism evidence="1 2">
    <name type="scientific">Mycteria americana</name>
    <name type="common">Wood stork</name>
    <dbReference type="NCBI Taxonomy" id="33587"/>
    <lineage>
        <taxon>Eukaryota</taxon>
        <taxon>Metazoa</taxon>
        <taxon>Chordata</taxon>
        <taxon>Craniata</taxon>
        <taxon>Vertebrata</taxon>
        <taxon>Euteleostomi</taxon>
        <taxon>Archelosauria</taxon>
        <taxon>Archosauria</taxon>
        <taxon>Dinosauria</taxon>
        <taxon>Saurischia</taxon>
        <taxon>Theropoda</taxon>
        <taxon>Coelurosauria</taxon>
        <taxon>Aves</taxon>
        <taxon>Neognathae</taxon>
        <taxon>Neoaves</taxon>
        <taxon>Aequornithes</taxon>
        <taxon>Ciconiiformes</taxon>
        <taxon>Ciconiidae</taxon>
        <taxon>Mycteria</taxon>
    </lineage>
</organism>
<dbReference type="AlphaFoldDB" id="A0AAN7MSV8"/>
<dbReference type="Proteomes" id="UP001333110">
    <property type="component" value="Unassembled WGS sequence"/>
</dbReference>
<dbReference type="EMBL" id="JAUNZN010000015">
    <property type="protein sequence ID" value="KAK4812474.1"/>
    <property type="molecule type" value="Genomic_DNA"/>
</dbReference>
<sequence>MHKESLRVPLYLALVRPHLECCVQFWAPHSQRDIEVLERVQRRATKLGKGLEHKAGGEQLRDLGWFSLEKRAEGRPHRSLQLPERRV</sequence>
<keyword evidence="2" id="KW-1185">Reference proteome</keyword>
<evidence type="ECO:0000313" key="2">
    <source>
        <dbReference type="Proteomes" id="UP001333110"/>
    </source>
</evidence>